<reference evidence="5" key="1">
    <citation type="submission" date="2019-08" db="EMBL/GenBank/DDBJ databases">
        <title>The genome of the North American firefly Photinus pyralis.</title>
        <authorList>
            <consortium name="Photinus pyralis genome working group"/>
            <person name="Fallon T.R."/>
            <person name="Sander Lower S.E."/>
            <person name="Weng J.-K."/>
        </authorList>
    </citation>
    <scope>NUCLEOTIDE SEQUENCE</scope>
    <source>
        <strain evidence="5">TRF0915ILg1</strain>
        <tissue evidence="5">Whole body</tissue>
    </source>
</reference>
<dbReference type="Pfam" id="PF00787">
    <property type="entry name" value="PX"/>
    <property type="match status" value="1"/>
</dbReference>
<name>A0A8K0FYP5_IGNLU</name>
<dbReference type="InterPro" id="IPR016137">
    <property type="entry name" value="RGS"/>
</dbReference>
<evidence type="ECO:0000256" key="1">
    <source>
        <dbReference type="SAM" id="Coils"/>
    </source>
</evidence>
<gene>
    <name evidence="5" type="ORF">ILUMI_26917</name>
</gene>
<evidence type="ECO:0000313" key="5">
    <source>
        <dbReference type="EMBL" id="KAF2879254.1"/>
    </source>
</evidence>
<dbReference type="InterPro" id="IPR013937">
    <property type="entry name" value="Sorting_nexin_C"/>
</dbReference>
<dbReference type="CDD" id="cd06878">
    <property type="entry name" value="PX_SNX25"/>
    <property type="match status" value="1"/>
</dbReference>
<dbReference type="InterPro" id="IPR036871">
    <property type="entry name" value="PX_dom_sf"/>
</dbReference>
<dbReference type="PROSITE" id="PS50195">
    <property type="entry name" value="PX"/>
    <property type="match status" value="1"/>
</dbReference>
<feature type="coiled-coil region" evidence="1">
    <location>
        <begin position="233"/>
        <end position="288"/>
    </location>
</feature>
<dbReference type="Pfam" id="PF08628">
    <property type="entry name" value="Nexin_C"/>
    <property type="match status" value="1"/>
</dbReference>
<feature type="compositionally biased region" description="Polar residues" evidence="2">
    <location>
        <begin position="1"/>
        <end position="10"/>
    </location>
</feature>
<evidence type="ECO:0000259" key="4">
    <source>
        <dbReference type="PROSITE" id="PS50195"/>
    </source>
</evidence>
<protein>
    <recommendedName>
        <fullName evidence="7">Sorting nexin-25</fullName>
    </recommendedName>
</protein>
<evidence type="ECO:0000256" key="2">
    <source>
        <dbReference type="SAM" id="MobiDB-lite"/>
    </source>
</evidence>
<proteinExistence type="predicted"/>
<dbReference type="InterPro" id="IPR001683">
    <property type="entry name" value="PX_dom"/>
</dbReference>
<dbReference type="AlphaFoldDB" id="A0A8K0FYP5"/>
<feature type="region of interest" description="Disordered" evidence="2">
    <location>
        <begin position="1"/>
        <end position="27"/>
    </location>
</feature>
<feature type="domain" description="RGS" evidence="3">
    <location>
        <begin position="77"/>
        <end position="192"/>
    </location>
</feature>
<dbReference type="InterPro" id="IPR037899">
    <property type="entry name" value="SNX25_PX"/>
</dbReference>
<feature type="domain" description="PX" evidence="4">
    <location>
        <begin position="300"/>
        <end position="424"/>
    </location>
</feature>
<dbReference type="PROSITE" id="PS50132">
    <property type="entry name" value="RGS"/>
    <property type="match status" value="1"/>
</dbReference>
<dbReference type="Gene3D" id="3.30.1520.10">
    <property type="entry name" value="Phox-like domain"/>
    <property type="match status" value="1"/>
</dbReference>
<dbReference type="SUPFAM" id="SSF48097">
    <property type="entry name" value="Regulator of G-protein signaling, RGS"/>
    <property type="match status" value="1"/>
</dbReference>
<evidence type="ECO:0008006" key="7">
    <source>
        <dbReference type="Google" id="ProtNLM"/>
    </source>
</evidence>
<dbReference type="OrthoDB" id="120967at2759"/>
<keyword evidence="1" id="KW-0175">Coiled coil</keyword>
<dbReference type="Pfam" id="PF00615">
    <property type="entry name" value="RGS"/>
    <property type="match status" value="1"/>
</dbReference>
<comment type="caution">
    <text evidence="5">The sequence shown here is derived from an EMBL/GenBank/DDBJ whole genome shotgun (WGS) entry which is preliminary data.</text>
</comment>
<dbReference type="GO" id="GO:0035091">
    <property type="term" value="F:phosphatidylinositol binding"/>
    <property type="evidence" value="ECO:0007669"/>
    <property type="project" value="InterPro"/>
</dbReference>
<keyword evidence="6" id="KW-1185">Reference proteome</keyword>
<dbReference type="SUPFAM" id="SSF64268">
    <property type="entry name" value="PX domain"/>
    <property type="match status" value="1"/>
</dbReference>
<dbReference type="InterPro" id="IPR036305">
    <property type="entry name" value="RGS_sf"/>
</dbReference>
<dbReference type="Gene3D" id="1.10.167.10">
    <property type="entry name" value="Regulator of G-protein Signalling 4, domain 2"/>
    <property type="match status" value="1"/>
</dbReference>
<dbReference type="CDD" id="cd08720">
    <property type="entry name" value="RGS_SNX25"/>
    <property type="match status" value="1"/>
</dbReference>
<evidence type="ECO:0000313" key="6">
    <source>
        <dbReference type="Proteomes" id="UP000801492"/>
    </source>
</evidence>
<dbReference type="InterPro" id="IPR044926">
    <property type="entry name" value="RGS_subdomain_2"/>
</dbReference>
<dbReference type="PANTHER" id="PTHR22775">
    <property type="entry name" value="SORTING NEXIN"/>
    <property type="match status" value="1"/>
</dbReference>
<accession>A0A8K0FYP5</accession>
<sequence length="651" mass="74687">MQATTLQNINRARGVDPDVDKNSSSSTINKSELNAARKLKRYINQLTYAKRQCEKRLSDLGWDINFQMQNDAHKLLPLSSILEHVLGRKHLSQFLETVASQGLVGYWTAVEELRTAPRKNRHQLGAEIFYTFIRNPTGEIKVDKNTRKRMEAFLLGDKGPEVFYEVQQQVVQTLEDKYYQPFIISDFYKDMLVAIANEDGITEVDSSGIMEERQLSGDSSSSLDSSLHVGDHSNYARRKLDQLEEKLNNKMQALQALRSSLKPESRVLKILEKEVEWLEGEKRQLEAHISRTETWGENLGKWRAIVQSADVGDEKEPPQFVIVVHMLENDTMEGEEGISTGWVVSRTLTQFQELHRKLRPLCSNVRNLELPSQPFKFLFGKSDKNSLEKAKVQIQKYLEFVLEDDRLNQSEAIYSFLSPSSEHLKHTTPSPKKSKFSFATLFKSSSSSEQGSKDNQSLIRENEEEDISQCLDAPGSTDVDCIKLNGHTAKFLEDNRDTIAEPLYSLMSEIFDMRGVFKYLRKTLIAFVQVTYGRTINRQIRDTIGWCFSEQMLHYYITLIIKSWWPSGLLVKPSPERSIEVRKNTENDAREQFVSNVPEVLTTLVGASAARSGAKKMFDTLQDKTLNKQLFYDLLEVTMSEIFPELKFQDN</sequence>
<dbReference type="SMART" id="SM00315">
    <property type="entry name" value="RGS"/>
    <property type="match status" value="1"/>
</dbReference>
<dbReference type="EMBL" id="VTPC01091199">
    <property type="protein sequence ID" value="KAF2879254.1"/>
    <property type="molecule type" value="Genomic_DNA"/>
</dbReference>
<dbReference type="Proteomes" id="UP000801492">
    <property type="component" value="Unassembled WGS sequence"/>
</dbReference>
<dbReference type="SMART" id="SM00312">
    <property type="entry name" value="PX"/>
    <property type="match status" value="1"/>
</dbReference>
<evidence type="ECO:0000259" key="3">
    <source>
        <dbReference type="PROSITE" id="PS50132"/>
    </source>
</evidence>
<organism evidence="5 6">
    <name type="scientific">Ignelater luminosus</name>
    <name type="common">Cucubano</name>
    <name type="synonym">Pyrophorus luminosus</name>
    <dbReference type="NCBI Taxonomy" id="2038154"/>
    <lineage>
        <taxon>Eukaryota</taxon>
        <taxon>Metazoa</taxon>
        <taxon>Ecdysozoa</taxon>
        <taxon>Arthropoda</taxon>
        <taxon>Hexapoda</taxon>
        <taxon>Insecta</taxon>
        <taxon>Pterygota</taxon>
        <taxon>Neoptera</taxon>
        <taxon>Endopterygota</taxon>
        <taxon>Coleoptera</taxon>
        <taxon>Polyphaga</taxon>
        <taxon>Elateriformia</taxon>
        <taxon>Elateroidea</taxon>
        <taxon>Elateridae</taxon>
        <taxon>Agrypninae</taxon>
        <taxon>Pyrophorini</taxon>
        <taxon>Ignelater</taxon>
    </lineage>
</organism>
<dbReference type="PANTHER" id="PTHR22775:SF48">
    <property type="entry name" value="SORTING NEXIN-25"/>
    <property type="match status" value="1"/>
</dbReference>